<evidence type="ECO:0000313" key="2">
    <source>
        <dbReference type="Proteomes" id="UP000034487"/>
    </source>
</evidence>
<evidence type="ECO:0000313" key="1">
    <source>
        <dbReference type="EMBL" id="KKU43389.1"/>
    </source>
</evidence>
<protein>
    <submittedName>
        <fullName evidence="1">Uncharacterized protein</fullName>
    </submittedName>
</protein>
<dbReference type="AlphaFoldDB" id="A0A0G1QEI3"/>
<dbReference type="Proteomes" id="UP000034487">
    <property type="component" value="Unassembled WGS sequence"/>
</dbReference>
<accession>A0A0G1QEI3</accession>
<dbReference type="SUPFAM" id="SSF53335">
    <property type="entry name" value="S-adenosyl-L-methionine-dependent methyltransferases"/>
    <property type="match status" value="1"/>
</dbReference>
<sequence>MSEDKRFDGKYFGVDNYGVPGGYESYDNDGFWKDTLKAINNYIPDPTDKSYLDLGCAFGHLLPDELVDLRKAFRA</sequence>
<dbReference type="EMBL" id="LCMV01000027">
    <property type="protein sequence ID" value="KKU43389.1"/>
    <property type="molecule type" value="Genomic_DNA"/>
</dbReference>
<feature type="non-terminal residue" evidence="1">
    <location>
        <position position="75"/>
    </location>
</feature>
<proteinExistence type="predicted"/>
<dbReference type="InterPro" id="IPR029063">
    <property type="entry name" value="SAM-dependent_MTases_sf"/>
</dbReference>
<reference evidence="1 2" key="1">
    <citation type="journal article" date="2015" name="Nature">
        <title>rRNA introns, odd ribosomes, and small enigmatic genomes across a large radiation of phyla.</title>
        <authorList>
            <person name="Brown C.T."/>
            <person name="Hug L.A."/>
            <person name="Thomas B.C."/>
            <person name="Sharon I."/>
            <person name="Castelle C.J."/>
            <person name="Singh A."/>
            <person name="Wilkins M.J."/>
            <person name="Williams K.H."/>
            <person name="Banfield J.F."/>
        </authorList>
    </citation>
    <scope>NUCLEOTIDE SEQUENCE [LARGE SCALE GENOMIC DNA]</scope>
</reference>
<name>A0A0G1QEI3_9BACT</name>
<comment type="caution">
    <text evidence="1">The sequence shown here is derived from an EMBL/GenBank/DDBJ whole genome shotgun (WGS) entry which is preliminary data.</text>
</comment>
<gene>
    <name evidence="1" type="ORF">UX60_C0027G0001</name>
</gene>
<organism evidence="1 2">
    <name type="scientific">Berkelbacteria bacterium GW2011_GWA2_46_7</name>
    <dbReference type="NCBI Taxonomy" id="1618335"/>
    <lineage>
        <taxon>Bacteria</taxon>
        <taxon>Candidatus Berkelbacteria</taxon>
    </lineage>
</organism>